<sequence length="246" mass="27111">MSSSSDERMFEMDSERASPTESAPTQHQTTCHIIEGVLGGCTPLEMEIYERAVEHVREMGEERKRSSLKKRLMVRLRKDGYDASLCRSSWVATAQHPGGDHEYIDVHVAGDGGAGRTRLIVDIDFRSQFQLARPAPWYAHLSARLPAVFVGPPDRLRKAVALLCLASRRSLRESGLHVPPWRRSSYMQAKWFPSPAALPDGDGDGDGAVAQHQQSQWSVAKPGAAGSRRSGLSMEMDGQDGASWAQ</sequence>
<dbReference type="Gramene" id="TraesSYM3D03G01979500.1">
    <property type="protein sequence ID" value="TraesSYM3D03G01979500.1"/>
    <property type="gene ID" value="TraesSYM3D03G01979500"/>
</dbReference>
<reference evidence="2" key="2">
    <citation type="submission" date="2018-10" db="UniProtKB">
        <authorList>
            <consortium name="EnsemblPlants"/>
        </authorList>
    </citation>
    <scope>IDENTIFICATION</scope>
</reference>
<dbReference type="Gramene" id="TraesPARA_EIv1.0_1146850.1">
    <property type="protein sequence ID" value="TraesPARA_EIv1.0_1146850.1.CDS"/>
    <property type="gene ID" value="TraesPARA_EIv1.0_1146850"/>
</dbReference>
<dbReference type="Gramene" id="TraesLAC3D03G01896880.1">
    <property type="protein sequence ID" value="TraesLAC3D03G01896880.1"/>
    <property type="gene ID" value="TraesLAC3D03G01896880"/>
</dbReference>
<feature type="compositionally biased region" description="Basic and acidic residues" evidence="1">
    <location>
        <begin position="1"/>
        <end position="18"/>
    </location>
</feature>
<dbReference type="Gramene" id="TraesNOR3D03G01981580.1">
    <property type="protein sequence ID" value="TraesNOR3D03G01981580.1"/>
    <property type="gene ID" value="TraesNOR3D03G01981580"/>
</dbReference>
<dbReference type="NCBIfam" id="TIGR01615">
    <property type="entry name" value="A_thal_3542"/>
    <property type="match status" value="1"/>
</dbReference>
<evidence type="ECO:0000313" key="3">
    <source>
        <dbReference type="Proteomes" id="UP000019116"/>
    </source>
</evidence>
<organism evidence="2">
    <name type="scientific">Triticum aestivum</name>
    <name type="common">Wheat</name>
    <dbReference type="NCBI Taxonomy" id="4565"/>
    <lineage>
        <taxon>Eukaryota</taxon>
        <taxon>Viridiplantae</taxon>
        <taxon>Streptophyta</taxon>
        <taxon>Embryophyta</taxon>
        <taxon>Tracheophyta</taxon>
        <taxon>Spermatophyta</taxon>
        <taxon>Magnoliopsida</taxon>
        <taxon>Liliopsida</taxon>
        <taxon>Poales</taxon>
        <taxon>Poaceae</taxon>
        <taxon>BOP clade</taxon>
        <taxon>Pooideae</taxon>
        <taxon>Triticodae</taxon>
        <taxon>Triticeae</taxon>
        <taxon>Triticinae</taxon>
        <taxon>Triticum</taxon>
    </lineage>
</organism>
<gene>
    <name evidence="2" type="primary">LOC123075173</name>
</gene>
<dbReference type="Proteomes" id="UP000019116">
    <property type="component" value="Chromosome 3D"/>
</dbReference>
<dbReference type="Gramene" id="TraesJUL3D03G01973120.1">
    <property type="protein sequence ID" value="TraesJUL3D03G01973120.1"/>
    <property type="gene ID" value="TraesJUL3D03G01973120"/>
</dbReference>
<feature type="region of interest" description="Disordered" evidence="1">
    <location>
        <begin position="1"/>
        <end position="28"/>
    </location>
</feature>
<feature type="compositionally biased region" description="Polar residues" evidence="1">
    <location>
        <begin position="19"/>
        <end position="28"/>
    </location>
</feature>
<dbReference type="STRING" id="4565.A0A3B6GYQ3"/>
<dbReference type="GeneID" id="123075173"/>
<dbReference type="PANTHER" id="PTHR31579:SF34">
    <property type="entry name" value="T14N5.3 PROTEIN"/>
    <property type="match status" value="1"/>
</dbReference>
<protein>
    <recommendedName>
        <fullName evidence="4">DUF506 domain-containing protein</fullName>
    </recommendedName>
</protein>
<dbReference type="Gramene" id="TraesARI3D03G01989230.1">
    <property type="protein sequence ID" value="TraesARI3D03G01989230.1"/>
    <property type="gene ID" value="TraesARI3D03G01989230"/>
</dbReference>
<accession>A0A3B6GYQ3</accession>
<dbReference type="Gramene" id="TraesCLE_scaffold_055161_01G000200.1">
    <property type="protein sequence ID" value="TraesCLE_scaffold_055161_01G000200.1"/>
    <property type="gene ID" value="TraesCLE_scaffold_055161_01G000200"/>
</dbReference>
<dbReference type="Gramene" id="TraesCAD_scaffold_064032_01G000100.1">
    <property type="protein sequence ID" value="TraesCAD_scaffold_064032_01G000100.1"/>
    <property type="gene ID" value="TraesCAD_scaffold_064032_01G000100"/>
</dbReference>
<dbReference type="PANTHER" id="PTHR31579">
    <property type="entry name" value="OS03G0796600 PROTEIN"/>
    <property type="match status" value="1"/>
</dbReference>
<dbReference type="Gramene" id="TraesCS3D02G404300.1">
    <property type="protein sequence ID" value="TraesCS3D02G404300.1"/>
    <property type="gene ID" value="TraesCS3D02G404300"/>
</dbReference>
<dbReference type="InterPro" id="IPR006502">
    <property type="entry name" value="PDDEXK-like"/>
</dbReference>
<dbReference type="PaxDb" id="4565-Traes_3B_9ED706A24.1"/>
<evidence type="ECO:0008006" key="4">
    <source>
        <dbReference type="Google" id="ProtNLM"/>
    </source>
</evidence>
<feature type="region of interest" description="Disordered" evidence="1">
    <location>
        <begin position="194"/>
        <end position="246"/>
    </location>
</feature>
<dbReference type="EnsemblPlants" id="TraesCS3D02G404300.1">
    <property type="protein sequence ID" value="TraesCS3D02G404300.1"/>
    <property type="gene ID" value="TraesCS3D02G404300"/>
</dbReference>
<dbReference type="Gramene" id="TraesWEE_scaffold_050747_01G000100.1">
    <property type="protein sequence ID" value="TraesWEE_scaffold_050747_01G000100.1"/>
    <property type="gene ID" value="TraesWEE_scaffold_050747_01G000100"/>
</dbReference>
<evidence type="ECO:0000313" key="2">
    <source>
        <dbReference type="EnsemblPlants" id="TraesCS3D02G404300.1"/>
    </source>
</evidence>
<dbReference type="RefSeq" id="XP_044353775.1">
    <property type="nucleotide sequence ID" value="XM_044497840.1"/>
</dbReference>
<dbReference type="Gramene" id="TraesROB_scaffold_114396_01G000100.1">
    <property type="protein sequence ID" value="TraesROB_scaffold_114396_01G000100.1"/>
    <property type="gene ID" value="TraesROB_scaffold_114396_01G000100"/>
</dbReference>
<dbReference type="Pfam" id="PF04720">
    <property type="entry name" value="PDDEXK_6"/>
    <property type="match status" value="1"/>
</dbReference>
<dbReference type="Gramene" id="TraesCS3D03G0890000.1">
    <property type="protein sequence ID" value="TraesCS3D03G0890000.1.CDS"/>
    <property type="gene ID" value="TraesCS3D03G0890000"/>
</dbReference>
<dbReference type="Gramene" id="TraesSTA3D03G01950230.1">
    <property type="protein sequence ID" value="TraesSTA3D03G01950230.1"/>
    <property type="gene ID" value="TraesSTA3D03G01950230"/>
</dbReference>
<dbReference type="OMA" id="MFEMDSE"/>
<reference evidence="2" key="1">
    <citation type="submission" date="2018-08" db="EMBL/GenBank/DDBJ databases">
        <authorList>
            <person name="Rossello M."/>
        </authorList>
    </citation>
    <scope>NUCLEOTIDE SEQUENCE [LARGE SCALE GENOMIC DNA]</scope>
    <source>
        <strain evidence="2">cv. Chinese Spring</strain>
    </source>
</reference>
<dbReference type="AlphaFoldDB" id="A0A3B6GYQ3"/>
<dbReference type="Gramene" id="TraesLDM3D03G01953530.1">
    <property type="protein sequence ID" value="TraesLDM3D03G01953530.1"/>
    <property type="gene ID" value="TraesLDM3D03G01953530"/>
</dbReference>
<dbReference type="Gramene" id="TraesMAC3D03G01954160.1">
    <property type="protein sequence ID" value="TraesMAC3D03G01954160.1"/>
    <property type="gene ID" value="TraesMAC3D03G01954160"/>
</dbReference>
<evidence type="ECO:0000256" key="1">
    <source>
        <dbReference type="SAM" id="MobiDB-lite"/>
    </source>
</evidence>
<name>A0A3B6GYQ3_WHEAT</name>
<dbReference type="OrthoDB" id="691424at2759"/>
<keyword evidence="3" id="KW-1185">Reference proteome</keyword>
<dbReference type="Gramene" id="TraesJAG3D03G01963250.1">
    <property type="protein sequence ID" value="TraesJAG3D03G01963250.1"/>
    <property type="gene ID" value="TraesJAG3D03G01963250"/>
</dbReference>
<proteinExistence type="predicted"/>